<protein>
    <submittedName>
        <fullName evidence="3">Ig-like domain-containing protein</fullName>
    </submittedName>
</protein>
<reference evidence="3 4" key="1">
    <citation type="submission" date="2021-06" db="EMBL/GenBank/DDBJ databases">
        <title>Clostridia strains as spoilage organisms.</title>
        <authorList>
            <person name="Wambui J."/>
            <person name="Stephan R."/>
            <person name="Stevens M.J.A."/>
        </authorList>
    </citation>
    <scope>NUCLEOTIDE SEQUENCE [LARGE SCALE GENOMIC DNA]</scope>
    <source>
        <strain evidence="3 4">DSM 14204</strain>
    </source>
</reference>
<feature type="domain" description="BIG2" evidence="2">
    <location>
        <begin position="42"/>
        <end position="120"/>
    </location>
</feature>
<evidence type="ECO:0000259" key="2">
    <source>
        <dbReference type="SMART" id="SM00635"/>
    </source>
</evidence>
<feature type="domain" description="BIG2" evidence="2">
    <location>
        <begin position="472"/>
        <end position="551"/>
    </location>
</feature>
<dbReference type="SMART" id="SM00635">
    <property type="entry name" value="BID_2"/>
    <property type="match status" value="12"/>
</dbReference>
<feature type="domain" description="BIG2" evidence="2">
    <location>
        <begin position="991"/>
        <end position="1070"/>
    </location>
</feature>
<evidence type="ECO:0000313" key="4">
    <source>
        <dbReference type="Proteomes" id="UP000776252"/>
    </source>
</evidence>
<comment type="caution">
    <text evidence="3">The sequence shown here is derived from an EMBL/GenBank/DDBJ whole genome shotgun (WGS) entry which is preliminary data.</text>
</comment>
<evidence type="ECO:0000256" key="1">
    <source>
        <dbReference type="SAM" id="Phobius"/>
    </source>
</evidence>
<feature type="domain" description="BIG2" evidence="2">
    <location>
        <begin position="130"/>
        <end position="207"/>
    </location>
</feature>
<evidence type="ECO:0000313" key="3">
    <source>
        <dbReference type="EMBL" id="MBU3158245.1"/>
    </source>
</evidence>
<name>A0ABS6BPP3_9CLOT</name>
<dbReference type="InterPro" id="IPR003343">
    <property type="entry name" value="Big_2"/>
</dbReference>
<keyword evidence="4" id="KW-1185">Reference proteome</keyword>
<dbReference type="Pfam" id="PF02368">
    <property type="entry name" value="Big_2"/>
    <property type="match status" value="12"/>
</dbReference>
<dbReference type="InterPro" id="IPR045197">
    <property type="entry name" value="NUP210-like"/>
</dbReference>
<accession>A0ABS6BPP3</accession>
<feature type="domain" description="BIG2" evidence="2">
    <location>
        <begin position="824"/>
        <end position="900"/>
    </location>
</feature>
<gene>
    <name evidence="3" type="ORF">KPL37_00465</name>
</gene>
<feature type="domain" description="BIG2" evidence="2">
    <location>
        <begin position="908"/>
        <end position="985"/>
    </location>
</feature>
<feature type="transmembrane region" description="Helical" evidence="1">
    <location>
        <begin position="12"/>
        <end position="32"/>
    </location>
</feature>
<feature type="domain" description="BIG2" evidence="2">
    <location>
        <begin position="305"/>
        <end position="382"/>
    </location>
</feature>
<sequence length="1083" mass="113404">MITKHKIITVKNLLIIFIIALLYQIQVSVYNISAAVNFSAVNATTVTTSQGNQRLIVGGATFSLKATVSPANAANKSVIWSSSNDEVATVSATGIVTPIGKGIALITVRTVDGGHMDTCIINVTVKEVVAVEGISLIHNIVTLKIKSTITLNPVISPSEASNKTVIWYSGNEDVAKVSDKGVVTAITSGSAGIIGRTVDGDHQVYCLVYVPEEVNSITLSQNSVKFALGDAPVTISAKIMPDNLSIKGITWTSSNYGIVNVDSNGRITPISGGSAIITATSNYDKTKKATCSVIVNAPITDTKVHATGITLKPKQLDLRDRTPYTLIPTINPTNAVNKAVIWSSSNEAVATVSDKGVVTPISTGITLILATTVDRGNMDGCVVNVTKQDVKGMTLINNYATLKIKSTLTLKPEIFPKKATNQTIIWSSGDDDVAKVSDTGIVTAITSGSCGIIGRTVDGDYSVYCLVYVPEVIDSITLSQNSLKFDLGGAATVLSAKILPDNLSLKNITWTSSNYNIADVDSNGRVIPKAGGKAVITATSVYDKTKKATCSVTVNGPITDTKIHVTGVTLKPKQLELIAGTPFTLSQDISPINATNKAVTYRSSNENVATVSATGVVTPITEGMTLISVTTVDRGNMDGCLVHVIKKNIDTITLAQSYVTLKIKSTLTLKPDILPIDASNKTIIWRSGNEDVVKVSDAGIVTALTSGSAGIIGRTADGDHSVYCLVYVPEVIDSISLSQNSLKFNLGDAAVTLSAKIMPDDLSVKGVIWTSSNYGIANVDSNGRVASVSGGSAVITATSVYDKTKKATCSVNVIGPISGDLKVHATGITIAGYSTPLIVGTPLTLIPTITPSNAVNKAVMWSSSNENVAVVSNTGVVTPITEGVTLIVVTTVDRGIMDARLVFVTKQDITQITLAQNSATLKIKSTLVLKPYILPINASNQTIIWSSGNEGVASVSDKGIVTALSTGTAGIIGRSVEGNHLVYCIVYVPEQVDNIILNQSSLKFKLGDSSIILSAKVMPENQKVKHVTWTSSNPIVANVDSNGKVTPTSGGTTTITATSMDDTTKKATCSVTVLQPATGVIIN</sequence>
<feature type="domain" description="BIG2" evidence="2">
    <location>
        <begin position="731"/>
        <end position="810"/>
    </location>
</feature>
<keyword evidence="1" id="KW-0472">Membrane</keyword>
<dbReference type="PANTHER" id="PTHR23019:SF0">
    <property type="entry name" value="NUCLEAR PORE MEMBRANE GLYCOPROTEIN 210"/>
    <property type="match status" value="1"/>
</dbReference>
<dbReference type="Proteomes" id="UP000776252">
    <property type="component" value="Unassembled WGS sequence"/>
</dbReference>
<feature type="domain" description="BIG2" evidence="2">
    <location>
        <begin position="564"/>
        <end position="641"/>
    </location>
</feature>
<proteinExistence type="predicted"/>
<keyword evidence="1" id="KW-0812">Transmembrane</keyword>
<dbReference type="RefSeq" id="WP_216145214.1">
    <property type="nucleotide sequence ID" value="NZ_JAHLDV010000001.1"/>
</dbReference>
<feature type="domain" description="BIG2" evidence="2">
    <location>
        <begin position="648"/>
        <end position="725"/>
    </location>
</feature>
<organism evidence="3 4">
    <name type="scientific">Clostridium frigoris</name>
    <dbReference type="NCBI Taxonomy" id="205327"/>
    <lineage>
        <taxon>Bacteria</taxon>
        <taxon>Bacillati</taxon>
        <taxon>Bacillota</taxon>
        <taxon>Clostridia</taxon>
        <taxon>Eubacteriales</taxon>
        <taxon>Clostridiaceae</taxon>
        <taxon>Clostridium</taxon>
    </lineage>
</organism>
<keyword evidence="1" id="KW-1133">Transmembrane helix</keyword>
<feature type="domain" description="BIG2" evidence="2">
    <location>
        <begin position="389"/>
        <end position="466"/>
    </location>
</feature>
<dbReference type="PANTHER" id="PTHR23019">
    <property type="entry name" value="NUCLEAR PORE MEMBRANE GLYCOPROTEIN GP210-RELATED"/>
    <property type="match status" value="1"/>
</dbReference>
<dbReference type="EMBL" id="JAHLDV010000001">
    <property type="protein sequence ID" value="MBU3158245.1"/>
    <property type="molecule type" value="Genomic_DNA"/>
</dbReference>
<feature type="domain" description="BIG2" evidence="2">
    <location>
        <begin position="213"/>
        <end position="292"/>
    </location>
</feature>